<evidence type="ECO:0000256" key="1">
    <source>
        <dbReference type="ARBA" id="ARBA00004167"/>
    </source>
</evidence>
<feature type="domain" description="Cadherin" evidence="7">
    <location>
        <begin position="132"/>
        <end position="237"/>
    </location>
</feature>
<dbReference type="EMBL" id="JBJQND010000005">
    <property type="protein sequence ID" value="KAL3877128.1"/>
    <property type="molecule type" value="Genomic_DNA"/>
</dbReference>
<dbReference type="PROSITE" id="PS50268">
    <property type="entry name" value="CADHERIN_2"/>
    <property type="match status" value="2"/>
</dbReference>
<proteinExistence type="predicted"/>
<dbReference type="GO" id="GO:0005509">
    <property type="term" value="F:calcium ion binding"/>
    <property type="evidence" value="ECO:0007669"/>
    <property type="project" value="UniProtKB-UniRule"/>
</dbReference>
<evidence type="ECO:0000256" key="4">
    <source>
        <dbReference type="ARBA" id="ARBA00023180"/>
    </source>
</evidence>
<evidence type="ECO:0000256" key="6">
    <source>
        <dbReference type="SAM" id="SignalP"/>
    </source>
</evidence>
<dbReference type="CDD" id="cd11304">
    <property type="entry name" value="Cadherin_repeat"/>
    <property type="match status" value="2"/>
</dbReference>
<evidence type="ECO:0000313" key="8">
    <source>
        <dbReference type="EMBL" id="KAL3877128.1"/>
    </source>
</evidence>
<accession>A0ABD3WV66</accession>
<keyword evidence="4" id="KW-0325">Glycoprotein</keyword>
<organism evidence="8 9">
    <name type="scientific">Sinanodonta woodiana</name>
    <name type="common">Chinese pond mussel</name>
    <name type="synonym">Anodonta woodiana</name>
    <dbReference type="NCBI Taxonomy" id="1069815"/>
    <lineage>
        <taxon>Eukaryota</taxon>
        <taxon>Metazoa</taxon>
        <taxon>Spiralia</taxon>
        <taxon>Lophotrochozoa</taxon>
        <taxon>Mollusca</taxon>
        <taxon>Bivalvia</taxon>
        <taxon>Autobranchia</taxon>
        <taxon>Heteroconchia</taxon>
        <taxon>Palaeoheterodonta</taxon>
        <taxon>Unionida</taxon>
        <taxon>Unionoidea</taxon>
        <taxon>Unionidae</taxon>
        <taxon>Unioninae</taxon>
        <taxon>Sinanodonta</taxon>
    </lineage>
</organism>
<protein>
    <recommendedName>
        <fullName evidence="7">Cadherin domain-containing protein</fullName>
    </recommendedName>
</protein>
<feature type="chain" id="PRO_5044823792" description="Cadherin domain-containing protein" evidence="6">
    <location>
        <begin position="19"/>
        <end position="256"/>
    </location>
</feature>
<gene>
    <name evidence="8" type="ORF">ACJMK2_034881</name>
</gene>
<dbReference type="AlphaFoldDB" id="A0ABD3WV66"/>
<name>A0ABD3WV66_SINWO</name>
<dbReference type="InterPro" id="IPR050174">
    <property type="entry name" value="Protocadherin/Cadherin-CA"/>
</dbReference>
<dbReference type="Gene3D" id="2.60.40.60">
    <property type="entry name" value="Cadherins"/>
    <property type="match status" value="2"/>
</dbReference>
<evidence type="ECO:0000259" key="7">
    <source>
        <dbReference type="PROSITE" id="PS50268"/>
    </source>
</evidence>
<keyword evidence="6" id="KW-0732">Signal</keyword>
<keyword evidence="5" id="KW-0106">Calcium</keyword>
<evidence type="ECO:0000256" key="3">
    <source>
        <dbReference type="ARBA" id="ARBA00022989"/>
    </source>
</evidence>
<sequence length="256" mass="27976">MQSFSITLFTAFIYGVSCNNPPQLQQNYVFNVKEDVPVGTIIGRITAVDLDGPQELTFSSSNQLTSDIVSLTNPMGSSSVGRSVNMVLNHMLDRELRTDYDLEFDVTDGYNKVHFYVRIVCLDVNDNSPRFLSPSYSKAISSRSPVGMIVLFVVASDIDSGLGGQIQYSLESDDPSDLTYFFINTQAGLLMTKAPLISIIYHEFKMRAVATDGYGLKGHVNVTITVSNYAIPTAPPTHSLITPSLPPVTGRGFLIG</sequence>
<dbReference type="PRINTS" id="PR00205">
    <property type="entry name" value="CADHERIN"/>
</dbReference>
<keyword evidence="3" id="KW-1133">Transmembrane helix</keyword>
<dbReference type="SMART" id="SM00112">
    <property type="entry name" value="CA"/>
    <property type="match status" value="2"/>
</dbReference>
<keyword evidence="2" id="KW-0812">Transmembrane</keyword>
<dbReference type="InterPro" id="IPR015919">
    <property type="entry name" value="Cadherin-like_sf"/>
</dbReference>
<dbReference type="PANTHER" id="PTHR24028:SF328">
    <property type="entry name" value="CADHERIN-3"/>
    <property type="match status" value="1"/>
</dbReference>
<dbReference type="InterPro" id="IPR002126">
    <property type="entry name" value="Cadherin-like_dom"/>
</dbReference>
<dbReference type="Proteomes" id="UP001634394">
    <property type="component" value="Unassembled WGS sequence"/>
</dbReference>
<evidence type="ECO:0000256" key="5">
    <source>
        <dbReference type="PROSITE-ProRule" id="PRU00043"/>
    </source>
</evidence>
<feature type="domain" description="Cadherin" evidence="7">
    <location>
        <begin position="24"/>
        <end position="131"/>
    </location>
</feature>
<dbReference type="Pfam" id="PF00028">
    <property type="entry name" value="Cadherin"/>
    <property type="match status" value="1"/>
</dbReference>
<dbReference type="PANTHER" id="PTHR24028">
    <property type="entry name" value="CADHERIN-87A"/>
    <property type="match status" value="1"/>
</dbReference>
<comment type="subcellular location">
    <subcellularLocation>
        <location evidence="1">Membrane</location>
        <topology evidence="1">Single-pass membrane protein</topology>
    </subcellularLocation>
</comment>
<dbReference type="GO" id="GO:0016020">
    <property type="term" value="C:membrane"/>
    <property type="evidence" value="ECO:0007669"/>
    <property type="project" value="UniProtKB-SubCell"/>
</dbReference>
<keyword evidence="9" id="KW-1185">Reference proteome</keyword>
<feature type="signal peptide" evidence="6">
    <location>
        <begin position="1"/>
        <end position="18"/>
    </location>
</feature>
<evidence type="ECO:0000256" key="2">
    <source>
        <dbReference type="ARBA" id="ARBA00022692"/>
    </source>
</evidence>
<dbReference type="SUPFAM" id="SSF49313">
    <property type="entry name" value="Cadherin-like"/>
    <property type="match status" value="2"/>
</dbReference>
<reference evidence="8 9" key="1">
    <citation type="submission" date="2024-11" db="EMBL/GenBank/DDBJ databases">
        <title>Chromosome-level genome assembly of the freshwater bivalve Anodonta woodiana.</title>
        <authorList>
            <person name="Chen X."/>
        </authorList>
    </citation>
    <scope>NUCLEOTIDE SEQUENCE [LARGE SCALE GENOMIC DNA]</scope>
    <source>
        <strain evidence="8">MN2024</strain>
        <tissue evidence="8">Gills</tissue>
    </source>
</reference>
<keyword evidence="3" id="KW-0472">Membrane</keyword>
<comment type="caution">
    <text evidence="8">The sequence shown here is derived from an EMBL/GenBank/DDBJ whole genome shotgun (WGS) entry which is preliminary data.</text>
</comment>
<evidence type="ECO:0000313" key="9">
    <source>
        <dbReference type="Proteomes" id="UP001634394"/>
    </source>
</evidence>